<dbReference type="Proteomes" id="UP000030678">
    <property type="component" value="Unassembled WGS sequence"/>
</dbReference>
<dbReference type="RefSeq" id="XP_008722331.1">
    <property type="nucleotide sequence ID" value="XM_008724109.1"/>
</dbReference>
<dbReference type="PANTHER" id="PTHR19211">
    <property type="entry name" value="ATP-BINDING TRANSPORT PROTEIN-RELATED"/>
    <property type="match status" value="1"/>
</dbReference>
<evidence type="ECO:0000256" key="1">
    <source>
        <dbReference type="ARBA" id="ARBA00022737"/>
    </source>
</evidence>
<evidence type="ECO:0000313" key="2">
    <source>
        <dbReference type="EMBL" id="ETI28257.1"/>
    </source>
</evidence>
<reference evidence="2 3" key="1">
    <citation type="submission" date="2013-03" db="EMBL/GenBank/DDBJ databases">
        <title>The Genome Sequence of Cladophialophora carrionii CBS 160.54.</title>
        <authorList>
            <consortium name="The Broad Institute Genomics Platform"/>
            <person name="Cuomo C."/>
            <person name="de Hoog S."/>
            <person name="Gorbushina A."/>
            <person name="Walker B."/>
            <person name="Young S.K."/>
            <person name="Zeng Q."/>
            <person name="Gargeya S."/>
            <person name="Fitzgerald M."/>
            <person name="Haas B."/>
            <person name="Abouelleil A."/>
            <person name="Allen A.W."/>
            <person name="Alvarado L."/>
            <person name="Arachchi H.M."/>
            <person name="Berlin A.M."/>
            <person name="Chapman S.B."/>
            <person name="Gainer-Dewar J."/>
            <person name="Goldberg J."/>
            <person name="Griggs A."/>
            <person name="Gujja S."/>
            <person name="Hansen M."/>
            <person name="Howarth C."/>
            <person name="Imamovic A."/>
            <person name="Ireland A."/>
            <person name="Larimer J."/>
            <person name="McCowan C."/>
            <person name="Murphy C."/>
            <person name="Pearson M."/>
            <person name="Poon T.W."/>
            <person name="Priest M."/>
            <person name="Roberts A."/>
            <person name="Saif S."/>
            <person name="Shea T."/>
            <person name="Sisk P."/>
            <person name="Sykes S."/>
            <person name="Wortman J."/>
            <person name="Nusbaum C."/>
            <person name="Birren B."/>
        </authorList>
    </citation>
    <scope>NUCLEOTIDE SEQUENCE [LARGE SCALE GENOMIC DNA]</scope>
    <source>
        <strain evidence="2 3">CBS 160.54</strain>
    </source>
</reference>
<dbReference type="OrthoDB" id="2110130at2759"/>
<protein>
    <recommendedName>
        <fullName evidence="4">ABC transporter domain-containing protein</fullName>
    </recommendedName>
</protein>
<sequence>MRHKNWEQQAARIHRKQLYLTVAGPRLTGDGQAARGTLAKLYLRGNMVTDIPLAWLSPWQRVRATLVGAFLTSPQLLILDEVTTHLDADTIDTFIGALNSWQGARLVNAHDRHFMRCLVGRGTQQEQAMMRTTAEGMTPRRTLCREQYPTFSRLEYESWKEGCSNTNRPLPKWWTS</sequence>
<dbReference type="SUPFAM" id="SSF52540">
    <property type="entry name" value="P-loop containing nucleoside triphosphate hydrolases"/>
    <property type="match status" value="1"/>
</dbReference>
<dbReference type="HOGENOM" id="CLU_1524979_0_0_1"/>
<dbReference type="GO" id="GO:0005524">
    <property type="term" value="F:ATP binding"/>
    <property type="evidence" value="ECO:0007669"/>
    <property type="project" value="TreeGrafter"/>
</dbReference>
<dbReference type="InterPro" id="IPR027417">
    <property type="entry name" value="P-loop_NTPase"/>
</dbReference>
<name>V9DQM4_9EURO</name>
<organism evidence="2 3">
    <name type="scientific">Cladophialophora carrionii CBS 160.54</name>
    <dbReference type="NCBI Taxonomy" id="1279043"/>
    <lineage>
        <taxon>Eukaryota</taxon>
        <taxon>Fungi</taxon>
        <taxon>Dikarya</taxon>
        <taxon>Ascomycota</taxon>
        <taxon>Pezizomycotina</taxon>
        <taxon>Eurotiomycetes</taxon>
        <taxon>Chaetothyriomycetidae</taxon>
        <taxon>Chaetothyriales</taxon>
        <taxon>Herpotrichiellaceae</taxon>
        <taxon>Cladophialophora</taxon>
    </lineage>
</organism>
<dbReference type="PANTHER" id="PTHR19211:SF135">
    <property type="entry name" value="ATPASE, PUTATIVE (AFU_ORTHOLOGUE AFUA_1G16440)-RELATED"/>
    <property type="match status" value="1"/>
</dbReference>
<accession>V9DQM4</accession>
<evidence type="ECO:0000313" key="3">
    <source>
        <dbReference type="Proteomes" id="UP000030678"/>
    </source>
</evidence>
<keyword evidence="1" id="KW-0677">Repeat</keyword>
<gene>
    <name evidence="2" type="ORF">G647_00706</name>
</gene>
<dbReference type="GeneID" id="19979199"/>
<proteinExistence type="predicted"/>
<dbReference type="VEuPathDB" id="FungiDB:G647_00706"/>
<evidence type="ECO:0008006" key="4">
    <source>
        <dbReference type="Google" id="ProtNLM"/>
    </source>
</evidence>
<dbReference type="EMBL" id="KB822697">
    <property type="protein sequence ID" value="ETI28257.1"/>
    <property type="molecule type" value="Genomic_DNA"/>
</dbReference>
<dbReference type="Gene3D" id="3.40.50.300">
    <property type="entry name" value="P-loop containing nucleotide triphosphate hydrolases"/>
    <property type="match status" value="1"/>
</dbReference>
<dbReference type="InterPro" id="IPR050611">
    <property type="entry name" value="ABCF"/>
</dbReference>
<dbReference type="AlphaFoldDB" id="V9DQM4"/>